<dbReference type="GO" id="GO:0005507">
    <property type="term" value="F:copper ion binding"/>
    <property type="evidence" value="ECO:0007669"/>
    <property type="project" value="UniProtKB-UniRule"/>
</dbReference>
<evidence type="ECO:0000256" key="4">
    <source>
        <dbReference type="ARBA" id="ARBA00022723"/>
    </source>
</evidence>
<feature type="binding site" evidence="9">
    <location>
        <position position="103"/>
    </location>
    <ligand>
        <name>Cu cation</name>
        <dbReference type="ChEBI" id="CHEBI:23378"/>
    </ligand>
</feature>
<dbReference type="AlphaFoldDB" id="A0A937M2I2"/>
<dbReference type="EMBL" id="JADHSG010000006">
    <property type="protein sequence ID" value="MBL6903450.1"/>
    <property type="molecule type" value="Genomic_DNA"/>
</dbReference>
<evidence type="ECO:0000256" key="1">
    <source>
        <dbReference type="ARBA" id="ARBA00004418"/>
    </source>
</evidence>
<dbReference type="Proteomes" id="UP000705230">
    <property type="component" value="Unassembled WGS sequence"/>
</dbReference>
<feature type="domain" description="Blue (type 1) copper" evidence="10">
    <location>
        <begin position="23"/>
        <end position="109"/>
    </location>
</feature>
<protein>
    <recommendedName>
        <fullName evidence="2 8">Pseudoazurin</fullName>
    </recommendedName>
</protein>
<accession>A0A937M2I2</accession>
<name>A0A937M2I2_9GAMM</name>
<dbReference type="Gene3D" id="2.60.40.420">
    <property type="entry name" value="Cupredoxins - blue copper proteins"/>
    <property type="match status" value="1"/>
</dbReference>
<dbReference type="CDD" id="cd04218">
    <property type="entry name" value="Pseudoazurin"/>
    <property type="match status" value="1"/>
</dbReference>
<dbReference type="GO" id="GO:0042597">
    <property type="term" value="C:periplasmic space"/>
    <property type="evidence" value="ECO:0007669"/>
    <property type="project" value="UniProtKB-SubCell"/>
</dbReference>
<evidence type="ECO:0000256" key="8">
    <source>
        <dbReference type="NCBIfam" id="TIGR02375"/>
    </source>
</evidence>
<evidence type="ECO:0000256" key="2">
    <source>
        <dbReference type="ARBA" id="ARBA00016984"/>
    </source>
</evidence>
<dbReference type="Pfam" id="PF00127">
    <property type="entry name" value="Copper-bind"/>
    <property type="match status" value="1"/>
</dbReference>
<comment type="cofactor">
    <cofactor evidence="9">
        <name>Cu cation</name>
        <dbReference type="ChEBI" id="CHEBI:23378"/>
    </cofactor>
    <text evidence="9">Binds 1 copper ion per subunit.</text>
</comment>
<feature type="binding site" evidence="9">
    <location>
        <position position="95"/>
    </location>
    <ligand>
        <name>Cu cation</name>
        <dbReference type="ChEBI" id="CHEBI:23378"/>
    </ligand>
</feature>
<evidence type="ECO:0000256" key="9">
    <source>
        <dbReference type="PIRSR" id="PIRSR602386-1"/>
    </source>
</evidence>
<evidence type="ECO:0000313" key="12">
    <source>
        <dbReference type="Proteomes" id="UP000705230"/>
    </source>
</evidence>
<comment type="subcellular location">
    <subcellularLocation>
        <location evidence="1">Periplasm</location>
    </subcellularLocation>
</comment>
<keyword evidence="5" id="KW-0574">Periplasm</keyword>
<reference evidence="11" key="1">
    <citation type="submission" date="2020-10" db="EMBL/GenBank/DDBJ databases">
        <title>Microbiome of the Black Sea water column analyzed by genome centric metagenomics.</title>
        <authorList>
            <person name="Cabello-Yeves P.J."/>
            <person name="Callieri C."/>
            <person name="Picazo A."/>
            <person name="Mehrshad M."/>
            <person name="Haro-Moreno J.M."/>
            <person name="Roda-Garcia J."/>
            <person name="Dzembekova N."/>
            <person name="Slabakova V."/>
            <person name="Slabakova N."/>
            <person name="Moncheva S."/>
            <person name="Rodriguez-Valera F."/>
        </authorList>
    </citation>
    <scope>NUCLEOTIDE SEQUENCE</scope>
    <source>
        <strain evidence="11">BS30m-G43</strain>
    </source>
</reference>
<evidence type="ECO:0000256" key="7">
    <source>
        <dbReference type="ARBA" id="ARBA00023008"/>
    </source>
</evidence>
<comment type="caution">
    <text evidence="11">The sequence shown here is derived from an EMBL/GenBank/DDBJ whole genome shotgun (WGS) entry which is preliminary data.</text>
</comment>
<feature type="binding site" evidence="9">
    <location>
        <position position="98"/>
    </location>
    <ligand>
        <name>Cu cation</name>
        <dbReference type="ChEBI" id="CHEBI:23378"/>
    </ligand>
</feature>
<keyword evidence="7 9" id="KW-0186">Copper</keyword>
<dbReference type="InterPro" id="IPR001235">
    <property type="entry name" value="Copper_blue_Plastocyanin"/>
</dbReference>
<dbReference type="GO" id="GO:0009055">
    <property type="term" value="F:electron transfer activity"/>
    <property type="evidence" value="ECO:0007669"/>
    <property type="project" value="InterPro"/>
</dbReference>
<dbReference type="NCBIfam" id="TIGR02375">
    <property type="entry name" value="pseudoazurin"/>
    <property type="match status" value="1"/>
</dbReference>
<dbReference type="PROSITE" id="PS00196">
    <property type="entry name" value="COPPER_BLUE"/>
    <property type="match status" value="1"/>
</dbReference>
<feature type="binding site" evidence="9">
    <location>
        <position position="57"/>
    </location>
    <ligand>
        <name>Cu cation</name>
        <dbReference type="ChEBI" id="CHEBI:23378"/>
    </ligand>
</feature>
<dbReference type="PRINTS" id="PR00156">
    <property type="entry name" value="COPPERBLUE"/>
</dbReference>
<organism evidence="11 12">
    <name type="scientific">SAR86 cluster bacterium</name>
    <dbReference type="NCBI Taxonomy" id="2030880"/>
    <lineage>
        <taxon>Bacteria</taxon>
        <taxon>Pseudomonadati</taxon>
        <taxon>Pseudomonadota</taxon>
        <taxon>Gammaproteobacteria</taxon>
        <taxon>SAR86 cluster</taxon>
    </lineage>
</organism>
<dbReference type="InterPro" id="IPR012745">
    <property type="entry name" value="Pseudoazurin"/>
</dbReference>
<dbReference type="SUPFAM" id="SSF49503">
    <property type="entry name" value="Cupredoxins"/>
    <property type="match status" value="1"/>
</dbReference>
<keyword evidence="6" id="KW-0249">Electron transport</keyword>
<dbReference type="PRINTS" id="PR00155">
    <property type="entry name" value="AMICYANIN"/>
</dbReference>
<dbReference type="InterPro" id="IPR008972">
    <property type="entry name" value="Cupredoxin"/>
</dbReference>
<keyword evidence="3" id="KW-0813">Transport</keyword>
<dbReference type="InterPro" id="IPR002386">
    <property type="entry name" value="Amicyanin/Pseudoazurin"/>
</dbReference>
<dbReference type="InterPro" id="IPR000923">
    <property type="entry name" value="BlueCu_1"/>
</dbReference>
<sequence>MASVTNEEVKKIELSEGSEHVIKMLNMGDGGSMIFEPAVIKVSIGDTIHFKATDVSHNSETIASMIPAGADGWMGALNEDISITIDTEGVYVYQCSPHAMLAMVGVIQVGEAVNLDDVKAAAQDTKSTFVSNSDRLDGYLAQL</sequence>
<evidence type="ECO:0000256" key="3">
    <source>
        <dbReference type="ARBA" id="ARBA00022448"/>
    </source>
</evidence>
<proteinExistence type="predicted"/>
<dbReference type="InterPro" id="IPR028871">
    <property type="entry name" value="BlueCu_1_BS"/>
</dbReference>
<gene>
    <name evidence="11" type="ORF">ISR29_04535</name>
</gene>
<evidence type="ECO:0000313" key="11">
    <source>
        <dbReference type="EMBL" id="MBL6903450.1"/>
    </source>
</evidence>
<evidence type="ECO:0000259" key="10">
    <source>
        <dbReference type="Pfam" id="PF00127"/>
    </source>
</evidence>
<evidence type="ECO:0000256" key="6">
    <source>
        <dbReference type="ARBA" id="ARBA00022982"/>
    </source>
</evidence>
<keyword evidence="4 9" id="KW-0479">Metal-binding</keyword>
<evidence type="ECO:0000256" key="5">
    <source>
        <dbReference type="ARBA" id="ARBA00022764"/>
    </source>
</evidence>